<dbReference type="SUPFAM" id="SSF52172">
    <property type="entry name" value="CheY-like"/>
    <property type="match status" value="1"/>
</dbReference>
<feature type="non-terminal residue" evidence="6">
    <location>
        <position position="137"/>
    </location>
</feature>
<dbReference type="PROSITE" id="PS50110">
    <property type="entry name" value="RESPONSE_REGULATORY"/>
    <property type="match status" value="1"/>
</dbReference>
<dbReference type="Pfam" id="PF00072">
    <property type="entry name" value="Response_reg"/>
    <property type="match status" value="1"/>
</dbReference>
<keyword evidence="4" id="KW-0597">Phosphoprotein</keyword>
<reference evidence="6 7" key="1">
    <citation type="submission" date="2019-05" db="EMBL/GenBank/DDBJ databases">
        <title>Pseudomonas edaphica sp. nov., isolated from rhizospheric soil of Cistus ladanifer L. in Spain.</title>
        <authorList>
            <person name="Peix A."/>
        </authorList>
    </citation>
    <scope>NUCLEOTIDE SEQUENCE [LARGE SCALE GENOMIC DNA]</scope>
    <source>
        <strain evidence="6 7">RD25</strain>
    </source>
</reference>
<evidence type="ECO:0000313" key="7">
    <source>
        <dbReference type="Proteomes" id="UP000304941"/>
    </source>
</evidence>
<dbReference type="CDD" id="cd17535">
    <property type="entry name" value="REC_NarL-like"/>
    <property type="match status" value="1"/>
</dbReference>
<dbReference type="RefSeq" id="WP_138452152.1">
    <property type="nucleotide sequence ID" value="NZ_VBVZ01000255.1"/>
</dbReference>
<sequence>MFKALVVDDHPFIRASVKVVLAAAQFEVIAEADNGVDAVQLARKHVPELIMLDISMPLLDGLDVIGRITDLGLPSKILVLTGLEPAFYAKRCMNAGAHGYISKSDDLKELSRAIKVVMDGYTHFPILSSSSVRGADV</sequence>
<dbReference type="PANTHER" id="PTHR43214">
    <property type="entry name" value="TWO-COMPONENT RESPONSE REGULATOR"/>
    <property type="match status" value="1"/>
</dbReference>
<evidence type="ECO:0000256" key="3">
    <source>
        <dbReference type="ARBA" id="ARBA00023163"/>
    </source>
</evidence>
<proteinExistence type="predicted"/>
<feature type="domain" description="Response regulatory" evidence="5">
    <location>
        <begin position="3"/>
        <end position="118"/>
    </location>
</feature>
<keyword evidence="3" id="KW-0804">Transcription</keyword>
<evidence type="ECO:0000313" key="6">
    <source>
        <dbReference type="EMBL" id="TLG90478.1"/>
    </source>
</evidence>
<evidence type="ECO:0000256" key="4">
    <source>
        <dbReference type="PROSITE-ProRule" id="PRU00169"/>
    </source>
</evidence>
<dbReference type="InterPro" id="IPR058245">
    <property type="entry name" value="NreC/VraR/RcsB-like_REC"/>
</dbReference>
<feature type="modified residue" description="4-aspartylphosphate" evidence="4">
    <location>
        <position position="53"/>
    </location>
</feature>
<dbReference type="InterPro" id="IPR011006">
    <property type="entry name" value="CheY-like_superfamily"/>
</dbReference>
<dbReference type="EMBL" id="VBVZ01000255">
    <property type="protein sequence ID" value="TLG90478.1"/>
    <property type="molecule type" value="Genomic_DNA"/>
</dbReference>
<organism evidence="6 7">
    <name type="scientific">Pseudomonas edaphica</name>
    <dbReference type="NCBI Taxonomy" id="2006980"/>
    <lineage>
        <taxon>Bacteria</taxon>
        <taxon>Pseudomonadati</taxon>
        <taxon>Pseudomonadota</taxon>
        <taxon>Gammaproteobacteria</taxon>
        <taxon>Pseudomonadales</taxon>
        <taxon>Pseudomonadaceae</taxon>
        <taxon>Pseudomonas</taxon>
    </lineage>
</organism>
<comment type="caution">
    <text evidence="6">The sequence shown here is derived from an EMBL/GenBank/DDBJ whole genome shotgun (WGS) entry which is preliminary data.</text>
</comment>
<evidence type="ECO:0000259" key="5">
    <source>
        <dbReference type="PROSITE" id="PS50110"/>
    </source>
</evidence>
<gene>
    <name evidence="6" type="ORF">FEM54_17505</name>
</gene>
<dbReference type="SMART" id="SM00448">
    <property type="entry name" value="REC"/>
    <property type="match status" value="1"/>
</dbReference>
<dbReference type="InterPro" id="IPR039420">
    <property type="entry name" value="WalR-like"/>
</dbReference>
<evidence type="ECO:0000256" key="1">
    <source>
        <dbReference type="ARBA" id="ARBA00023015"/>
    </source>
</evidence>
<dbReference type="PANTHER" id="PTHR43214:SF41">
    <property type="entry name" value="NITRATE_NITRITE RESPONSE REGULATOR PROTEIN NARP"/>
    <property type="match status" value="1"/>
</dbReference>
<keyword evidence="1" id="KW-0805">Transcription regulation</keyword>
<protein>
    <submittedName>
        <fullName evidence="6">Response regulator transcription factor</fullName>
    </submittedName>
</protein>
<keyword evidence="2" id="KW-0238">DNA-binding</keyword>
<dbReference type="Gene3D" id="3.40.50.2300">
    <property type="match status" value="1"/>
</dbReference>
<dbReference type="Proteomes" id="UP000304941">
    <property type="component" value="Unassembled WGS sequence"/>
</dbReference>
<evidence type="ECO:0000256" key="2">
    <source>
        <dbReference type="ARBA" id="ARBA00023125"/>
    </source>
</evidence>
<keyword evidence="7" id="KW-1185">Reference proteome</keyword>
<dbReference type="InterPro" id="IPR001789">
    <property type="entry name" value="Sig_transdc_resp-reg_receiver"/>
</dbReference>
<accession>A0ABY2U3C8</accession>
<name>A0ABY2U3C8_9PSED</name>